<evidence type="ECO:0000256" key="4">
    <source>
        <dbReference type="ARBA" id="ARBA00022989"/>
    </source>
</evidence>
<feature type="transmembrane region" description="Helical" evidence="6">
    <location>
        <begin position="59"/>
        <end position="79"/>
    </location>
</feature>
<evidence type="ECO:0000259" key="7">
    <source>
        <dbReference type="PROSITE" id="PS50850"/>
    </source>
</evidence>
<feature type="non-terminal residue" evidence="8">
    <location>
        <position position="1"/>
    </location>
</feature>
<gene>
    <name evidence="8" type="ORF">OC842_005515</name>
</gene>
<evidence type="ECO:0000256" key="5">
    <source>
        <dbReference type="ARBA" id="ARBA00023136"/>
    </source>
</evidence>
<protein>
    <recommendedName>
        <fullName evidence="7">Major facilitator superfamily (MFS) profile domain-containing protein</fullName>
    </recommendedName>
</protein>
<evidence type="ECO:0000313" key="8">
    <source>
        <dbReference type="EMBL" id="KAK0525395.1"/>
    </source>
</evidence>
<sequence length="140" mass="15748">LFSCVYSFTEGPVPFTYSAEVFPLAQREQGMAWAVAVCLFWAAVLSITFPAMLNVMKPWGAILFYAGLNLIAFCLLFLFMPETKQLSLEELDAVFNVPTGKFIKHQVGEVLPWFLKGGLFRKSVRRPEPLLHEESKLGGQ</sequence>
<dbReference type="InterPro" id="IPR050814">
    <property type="entry name" value="Myo-inositol_Transporter"/>
</dbReference>
<dbReference type="PANTHER" id="PTHR48020:SF4">
    <property type="entry name" value="SYMPORT, PUTATIVE (AFU_ORTHOLOGUE AFUA_3G11790)-RELATED"/>
    <property type="match status" value="1"/>
</dbReference>
<evidence type="ECO:0000256" key="3">
    <source>
        <dbReference type="ARBA" id="ARBA00022692"/>
    </source>
</evidence>
<keyword evidence="5 6" id="KW-0472">Membrane</keyword>
<dbReference type="Proteomes" id="UP001176521">
    <property type="component" value="Unassembled WGS sequence"/>
</dbReference>
<dbReference type="EMBL" id="JAPDMQ010000400">
    <property type="protein sequence ID" value="KAK0525395.1"/>
    <property type="molecule type" value="Genomic_DNA"/>
</dbReference>
<dbReference type="GO" id="GO:0016020">
    <property type="term" value="C:membrane"/>
    <property type="evidence" value="ECO:0007669"/>
    <property type="project" value="UniProtKB-SubCell"/>
</dbReference>
<evidence type="ECO:0000313" key="9">
    <source>
        <dbReference type="Proteomes" id="UP001176521"/>
    </source>
</evidence>
<reference evidence="8" key="1">
    <citation type="journal article" date="2023" name="PhytoFront">
        <title>Draft Genome Resources of Seven Strains of Tilletia horrida, Causal Agent of Kernel Smut of Rice.</title>
        <authorList>
            <person name="Khanal S."/>
            <person name="Antony Babu S."/>
            <person name="Zhou X.G."/>
        </authorList>
    </citation>
    <scope>NUCLEOTIDE SEQUENCE</scope>
    <source>
        <strain evidence="8">TX3</strain>
    </source>
</reference>
<dbReference type="PROSITE" id="PS50850">
    <property type="entry name" value="MFS"/>
    <property type="match status" value="1"/>
</dbReference>
<dbReference type="SUPFAM" id="SSF103473">
    <property type="entry name" value="MFS general substrate transporter"/>
    <property type="match status" value="1"/>
</dbReference>
<evidence type="ECO:0000256" key="2">
    <source>
        <dbReference type="ARBA" id="ARBA00022448"/>
    </source>
</evidence>
<dbReference type="PANTHER" id="PTHR48020">
    <property type="entry name" value="PROTON MYO-INOSITOL COTRANSPORTER"/>
    <property type="match status" value="1"/>
</dbReference>
<keyword evidence="2" id="KW-0813">Transport</keyword>
<evidence type="ECO:0000256" key="6">
    <source>
        <dbReference type="SAM" id="Phobius"/>
    </source>
</evidence>
<name>A0AAN6G917_9BASI</name>
<dbReference type="AlphaFoldDB" id="A0AAN6G917"/>
<dbReference type="InterPro" id="IPR020846">
    <property type="entry name" value="MFS_dom"/>
</dbReference>
<proteinExistence type="predicted"/>
<feature type="domain" description="Major facilitator superfamily (MFS) profile" evidence="7">
    <location>
        <begin position="1"/>
        <end position="84"/>
    </location>
</feature>
<dbReference type="GO" id="GO:0022857">
    <property type="term" value="F:transmembrane transporter activity"/>
    <property type="evidence" value="ECO:0007669"/>
    <property type="project" value="InterPro"/>
</dbReference>
<comment type="subcellular location">
    <subcellularLocation>
        <location evidence="1">Membrane</location>
        <topology evidence="1">Multi-pass membrane protein</topology>
    </subcellularLocation>
</comment>
<dbReference type="InterPro" id="IPR036259">
    <property type="entry name" value="MFS_trans_sf"/>
</dbReference>
<organism evidence="8 9">
    <name type="scientific">Tilletia horrida</name>
    <dbReference type="NCBI Taxonomy" id="155126"/>
    <lineage>
        <taxon>Eukaryota</taxon>
        <taxon>Fungi</taxon>
        <taxon>Dikarya</taxon>
        <taxon>Basidiomycota</taxon>
        <taxon>Ustilaginomycotina</taxon>
        <taxon>Exobasidiomycetes</taxon>
        <taxon>Tilletiales</taxon>
        <taxon>Tilletiaceae</taxon>
        <taxon>Tilletia</taxon>
    </lineage>
</organism>
<dbReference type="Gene3D" id="1.20.1250.20">
    <property type="entry name" value="MFS general substrate transporter like domains"/>
    <property type="match status" value="1"/>
</dbReference>
<keyword evidence="3 6" id="KW-0812">Transmembrane</keyword>
<accession>A0AAN6G917</accession>
<keyword evidence="9" id="KW-1185">Reference proteome</keyword>
<dbReference type="InterPro" id="IPR005828">
    <property type="entry name" value="MFS_sugar_transport-like"/>
</dbReference>
<evidence type="ECO:0000256" key="1">
    <source>
        <dbReference type="ARBA" id="ARBA00004141"/>
    </source>
</evidence>
<comment type="caution">
    <text evidence="8">The sequence shown here is derived from an EMBL/GenBank/DDBJ whole genome shotgun (WGS) entry which is preliminary data.</text>
</comment>
<keyword evidence="4 6" id="KW-1133">Transmembrane helix</keyword>
<dbReference type="Pfam" id="PF00083">
    <property type="entry name" value="Sugar_tr"/>
    <property type="match status" value="1"/>
</dbReference>
<feature type="transmembrane region" description="Helical" evidence="6">
    <location>
        <begin position="32"/>
        <end position="53"/>
    </location>
</feature>